<evidence type="ECO:0000256" key="3">
    <source>
        <dbReference type="PROSITE-ProRule" id="PRU01161"/>
    </source>
</evidence>
<reference evidence="5 6" key="1">
    <citation type="submission" date="2014-04" db="EMBL/GenBank/DDBJ databases">
        <authorList>
            <consortium name="DOE Joint Genome Institute"/>
            <person name="Kuo A."/>
            <person name="Martino E."/>
            <person name="Perotto S."/>
            <person name="Kohler A."/>
            <person name="Nagy L.G."/>
            <person name="Floudas D."/>
            <person name="Copeland A."/>
            <person name="Barry K.W."/>
            <person name="Cichocki N."/>
            <person name="Veneault-Fourrey C."/>
            <person name="LaButti K."/>
            <person name="Lindquist E.A."/>
            <person name="Lipzen A."/>
            <person name="Lundell T."/>
            <person name="Morin E."/>
            <person name="Murat C."/>
            <person name="Sun H."/>
            <person name="Tunlid A."/>
            <person name="Henrissat B."/>
            <person name="Grigoriev I.V."/>
            <person name="Hibbett D.S."/>
            <person name="Martin F."/>
            <person name="Nordberg H.P."/>
            <person name="Cantor M.N."/>
            <person name="Hua S.X."/>
        </authorList>
    </citation>
    <scope>NUCLEOTIDE SEQUENCE [LARGE SCALE GENOMIC DNA]</scope>
    <source>
        <strain evidence="5 6">Zn</strain>
    </source>
</reference>
<dbReference type="Pfam" id="PF13424">
    <property type="entry name" value="TPR_12"/>
    <property type="match status" value="2"/>
</dbReference>
<protein>
    <recommendedName>
        <fullName evidence="4">PNPLA domain-containing protein</fullName>
    </recommendedName>
</protein>
<dbReference type="InterPro" id="IPR016035">
    <property type="entry name" value="Acyl_Trfase/lysoPLipase"/>
</dbReference>
<dbReference type="Proteomes" id="UP000054321">
    <property type="component" value="Unassembled WGS sequence"/>
</dbReference>
<dbReference type="InterPro" id="IPR019734">
    <property type="entry name" value="TPR_rpt"/>
</dbReference>
<dbReference type="SMART" id="SM00028">
    <property type="entry name" value="TPR"/>
    <property type="match status" value="5"/>
</dbReference>
<dbReference type="STRING" id="913774.A0A0C3GQI8"/>
<feature type="short sequence motif" description="GXGXXG" evidence="3">
    <location>
        <begin position="28"/>
        <end position="33"/>
    </location>
</feature>
<evidence type="ECO:0000256" key="2">
    <source>
        <dbReference type="PROSITE-ProRule" id="PRU00339"/>
    </source>
</evidence>
<dbReference type="InterPro" id="IPR002641">
    <property type="entry name" value="PNPLA_dom"/>
</dbReference>
<feature type="non-terminal residue" evidence="5">
    <location>
        <position position="983"/>
    </location>
</feature>
<dbReference type="PRINTS" id="PR00381">
    <property type="entry name" value="KINESINLIGHT"/>
</dbReference>
<dbReference type="HOGENOM" id="CLU_000288_125_6_1"/>
<sequence length="983" mass="110946">MERATTAKHGAELNPLDTTGLCLLSLDGGGVRGLSTLYILKSIMNRLNHERKAAALPPVKPCEIFDLIGGTNTGGLIAIMLGRLEMDVDECITAYSELAAAVFGEQSSHISFNIIGKEVGLNADHIRFVCAADCNTRDIVRLRSYSLPDELNVSATIYQVALATSAATTFFDPVSIGDHTFADSALGANNPVDEVEGEASNIWCSETRDLKRLVKCFISIGTGNPGKKPFENSMIKFLRERVLQIVTETSNTEKKFIARWARHFDEKRYFRFDVDQGLQDIGLDEYQNKGTIQLATAGYLTHTALKFRVQDCIQNLRLKQSAAFWIVPFDRNHRFTGRKSQLSQLQEMLFIKDQTTKIAVVGLGGIGKSQLVLELIYRIREKHKTCPVIWIPAMNMESLQQAYRDVAQQLGIGGWDDNKSDVKTLVNHYLNKENVGQWILVFDNADNIDMWIKSSENGHPPLIGYLPRSSRGCIIFTTRNREVAVELAHQNVVEVTEMSEETATDLLQNYLVNKDLANNRKDTKALLLQLTCFPLAIAQAAAYINENGITLGDYLLLLGEQEEEVVNLLSEEYKDEGRYRSIKNPVAITWLISFEQIRQKNLLEAEFLSFIACVDPNNVPQSLLPPAHSRKKEIDAIRTLDAYSFIIKHSADGAFDIHQLVHLAIRGWLRKEKKLAEWTERAVARLNEVFPDSEYRNRNIWRRYLTHARSTLGSKLIDNSGQTRISLAWKFANCLYSDGRFTEAGVRFTEVLEIRKRVLGAEHPATLDSMNNLASTYGNQGRWEEAEKLEAQAMEIRKRVLGAEHPDTLSSMNNLALTYQSQGRWEEAEKLFMQVIEIRKEVLGIEHSTTLSSMNNLALTYQSQGRWEEAEKLEVQVIEIRKEVLGIKHPATLTSMANLASMCLNQGRWEEAEKLEAQVIEIRKEVLGIEHPATLISMANLASMYLNQGRWEEAEKLFVQVIEIRKEVLGIEHPATLTSMANL</sequence>
<dbReference type="SUPFAM" id="SSF52151">
    <property type="entry name" value="FabD/lysophospholipase-like"/>
    <property type="match status" value="1"/>
</dbReference>
<evidence type="ECO:0000313" key="5">
    <source>
        <dbReference type="EMBL" id="KIM98305.1"/>
    </source>
</evidence>
<dbReference type="InterPro" id="IPR027417">
    <property type="entry name" value="P-loop_NTPase"/>
</dbReference>
<dbReference type="EMBL" id="KN832880">
    <property type="protein sequence ID" value="KIM98305.1"/>
    <property type="molecule type" value="Genomic_DNA"/>
</dbReference>
<dbReference type="GO" id="GO:0046486">
    <property type="term" value="P:glycerolipid metabolic process"/>
    <property type="evidence" value="ECO:0007669"/>
    <property type="project" value="UniProtKB-ARBA"/>
</dbReference>
<dbReference type="InParanoid" id="A0A0C3GQI8"/>
<keyword evidence="6" id="KW-1185">Reference proteome</keyword>
<dbReference type="Gene3D" id="3.40.1090.10">
    <property type="entry name" value="Cytosolic phospholipase A2 catalytic domain"/>
    <property type="match status" value="1"/>
</dbReference>
<dbReference type="InterPro" id="IPR002182">
    <property type="entry name" value="NB-ARC"/>
</dbReference>
<dbReference type="CDD" id="cd07216">
    <property type="entry name" value="Pat17_PNPLA8_PNPLA9_like3"/>
    <property type="match status" value="1"/>
</dbReference>
<keyword evidence="1" id="KW-0443">Lipid metabolism</keyword>
<dbReference type="Pfam" id="PF13374">
    <property type="entry name" value="TPR_10"/>
    <property type="match status" value="2"/>
</dbReference>
<accession>A0A0C3GQI8</accession>
<dbReference type="OrthoDB" id="1658288at2759"/>
<dbReference type="PROSITE" id="PS51635">
    <property type="entry name" value="PNPLA"/>
    <property type="match status" value="1"/>
</dbReference>
<dbReference type="Gene3D" id="3.40.50.300">
    <property type="entry name" value="P-loop containing nucleotide triphosphate hydrolases"/>
    <property type="match status" value="1"/>
</dbReference>
<organism evidence="5 6">
    <name type="scientific">Oidiodendron maius (strain Zn)</name>
    <dbReference type="NCBI Taxonomy" id="913774"/>
    <lineage>
        <taxon>Eukaryota</taxon>
        <taxon>Fungi</taxon>
        <taxon>Dikarya</taxon>
        <taxon>Ascomycota</taxon>
        <taxon>Pezizomycotina</taxon>
        <taxon>Leotiomycetes</taxon>
        <taxon>Leotiomycetes incertae sedis</taxon>
        <taxon>Myxotrichaceae</taxon>
        <taxon>Oidiodendron</taxon>
    </lineage>
</organism>
<gene>
    <name evidence="5" type="ORF">OIDMADRAFT_202122</name>
</gene>
<dbReference type="PANTHER" id="PTHR46082:SF6">
    <property type="entry name" value="AAA+ ATPASE DOMAIN-CONTAINING PROTEIN-RELATED"/>
    <property type="match status" value="1"/>
</dbReference>
<feature type="domain" description="PNPLA" evidence="4">
    <location>
        <begin position="24"/>
        <end position="196"/>
    </location>
</feature>
<evidence type="ECO:0000313" key="6">
    <source>
        <dbReference type="Proteomes" id="UP000054321"/>
    </source>
</evidence>
<dbReference type="AlphaFoldDB" id="A0A0C3GQI8"/>
<name>A0A0C3GQI8_OIDMZ</name>
<reference evidence="6" key="2">
    <citation type="submission" date="2015-01" db="EMBL/GenBank/DDBJ databases">
        <title>Evolutionary Origins and Diversification of the Mycorrhizal Mutualists.</title>
        <authorList>
            <consortium name="DOE Joint Genome Institute"/>
            <consortium name="Mycorrhizal Genomics Consortium"/>
            <person name="Kohler A."/>
            <person name="Kuo A."/>
            <person name="Nagy L.G."/>
            <person name="Floudas D."/>
            <person name="Copeland A."/>
            <person name="Barry K.W."/>
            <person name="Cichocki N."/>
            <person name="Veneault-Fourrey C."/>
            <person name="LaButti K."/>
            <person name="Lindquist E.A."/>
            <person name="Lipzen A."/>
            <person name="Lundell T."/>
            <person name="Morin E."/>
            <person name="Murat C."/>
            <person name="Riley R."/>
            <person name="Ohm R."/>
            <person name="Sun H."/>
            <person name="Tunlid A."/>
            <person name="Henrissat B."/>
            <person name="Grigoriev I.V."/>
            <person name="Hibbett D.S."/>
            <person name="Martin F."/>
        </authorList>
    </citation>
    <scope>NUCLEOTIDE SEQUENCE [LARGE SCALE GENOMIC DNA]</scope>
    <source>
        <strain evidence="6">Zn</strain>
    </source>
</reference>
<dbReference type="Gene3D" id="1.25.40.10">
    <property type="entry name" value="Tetratricopeptide repeat domain"/>
    <property type="match status" value="2"/>
</dbReference>
<proteinExistence type="predicted"/>
<dbReference type="InterPro" id="IPR053137">
    <property type="entry name" value="NLR-like"/>
</dbReference>
<dbReference type="PANTHER" id="PTHR46082">
    <property type="entry name" value="ATP/GTP-BINDING PROTEIN-RELATED"/>
    <property type="match status" value="1"/>
</dbReference>
<dbReference type="InterPro" id="IPR011990">
    <property type="entry name" value="TPR-like_helical_dom_sf"/>
</dbReference>
<dbReference type="Pfam" id="PF01734">
    <property type="entry name" value="Patatin"/>
    <property type="match status" value="1"/>
</dbReference>
<feature type="repeat" description="TPR" evidence="2">
    <location>
        <begin position="809"/>
        <end position="842"/>
    </location>
</feature>
<dbReference type="Pfam" id="PF00931">
    <property type="entry name" value="NB-ARC"/>
    <property type="match status" value="1"/>
</dbReference>
<dbReference type="SUPFAM" id="SSF52540">
    <property type="entry name" value="P-loop containing nucleoside triphosphate hydrolases"/>
    <property type="match status" value="1"/>
</dbReference>
<dbReference type="PROSITE" id="PS50005">
    <property type="entry name" value="TPR"/>
    <property type="match status" value="1"/>
</dbReference>
<evidence type="ECO:0000259" key="4">
    <source>
        <dbReference type="PROSITE" id="PS51635"/>
    </source>
</evidence>
<dbReference type="GO" id="GO:0043531">
    <property type="term" value="F:ADP binding"/>
    <property type="evidence" value="ECO:0007669"/>
    <property type="project" value="InterPro"/>
</dbReference>
<comment type="caution">
    <text evidence="3">Lacks conserved residue(s) required for the propagation of feature annotation.</text>
</comment>
<keyword evidence="2" id="KW-0802">TPR repeat</keyword>
<dbReference type="SUPFAM" id="SSF48452">
    <property type="entry name" value="TPR-like"/>
    <property type="match status" value="1"/>
</dbReference>
<evidence type="ECO:0000256" key="1">
    <source>
        <dbReference type="ARBA" id="ARBA00023098"/>
    </source>
</evidence>